<dbReference type="Proteomes" id="UP000199086">
    <property type="component" value="Unassembled WGS sequence"/>
</dbReference>
<protein>
    <submittedName>
        <fullName evidence="2">Uncharacterized protein</fullName>
    </submittedName>
</protein>
<keyword evidence="1" id="KW-0732">Signal</keyword>
<dbReference type="EMBL" id="FMYF01000004">
    <property type="protein sequence ID" value="SDB83465.1"/>
    <property type="molecule type" value="Genomic_DNA"/>
</dbReference>
<proteinExistence type="predicted"/>
<gene>
    <name evidence="2" type="ORF">GA0111570_104144</name>
</gene>
<keyword evidence="3" id="KW-1185">Reference proteome</keyword>
<feature type="signal peptide" evidence="1">
    <location>
        <begin position="1"/>
        <end position="24"/>
    </location>
</feature>
<name>A0A1G6GNY8_9ACTN</name>
<evidence type="ECO:0000313" key="3">
    <source>
        <dbReference type="Proteomes" id="UP000199086"/>
    </source>
</evidence>
<dbReference type="RefSeq" id="WP_092608688.1">
    <property type="nucleotide sequence ID" value="NZ_FMYF01000004.1"/>
</dbReference>
<evidence type="ECO:0000256" key="1">
    <source>
        <dbReference type="SAM" id="SignalP"/>
    </source>
</evidence>
<sequence>MKKILAAAALAAVPLMAAGVPAHAAPSYQPNRAGNGVTQMTLECDNGQTVDVLVAGNHSSDMGGWAAARVVGDGVLLPTSFTFALVDLNDPATPLWQGVQAKGGGKAQSRQQTITCSVLMPADATIGEVLSTAPGPITVPEDQLGDPAGFLLTVTAVPRP</sequence>
<dbReference type="OrthoDB" id="9873478at2"/>
<evidence type="ECO:0000313" key="2">
    <source>
        <dbReference type="EMBL" id="SDB83465.1"/>
    </source>
</evidence>
<feature type="chain" id="PRO_5011585526" evidence="1">
    <location>
        <begin position="25"/>
        <end position="160"/>
    </location>
</feature>
<dbReference type="AlphaFoldDB" id="A0A1G6GNY8"/>
<reference evidence="2 3" key="1">
    <citation type="submission" date="2016-06" db="EMBL/GenBank/DDBJ databases">
        <authorList>
            <person name="Olsen C.W."/>
            <person name="Carey S."/>
            <person name="Hinshaw L."/>
            <person name="Karasin A.I."/>
        </authorList>
    </citation>
    <scope>NUCLEOTIDE SEQUENCE [LARGE SCALE GENOMIC DNA]</scope>
    <source>
        <strain evidence="2 3">LZ-22</strain>
    </source>
</reference>
<accession>A0A1G6GNY8</accession>
<organism evidence="2 3">
    <name type="scientific">Raineyella antarctica</name>
    <dbReference type="NCBI Taxonomy" id="1577474"/>
    <lineage>
        <taxon>Bacteria</taxon>
        <taxon>Bacillati</taxon>
        <taxon>Actinomycetota</taxon>
        <taxon>Actinomycetes</taxon>
        <taxon>Propionibacteriales</taxon>
        <taxon>Propionibacteriaceae</taxon>
        <taxon>Raineyella</taxon>
    </lineage>
</organism>